<name>A0A1G9CPV3_9PROT</name>
<proteinExistence type="predicted"/>
<keyword evidence="2" id="KW-1185">Reference proteome</keyword>
<reference evidence="2" key="1">
    <citation type="submission" date="2016-10" db="EMBL/GenBank/DDBJ databases">
        <authorList>
            <person name="Varghese N."/>
            <person name="Submissions S."/>
        </authorList>
    </citation>
    <scope>NUCLEOTIDE SEQUENCE [LARGE SCALE GENOMIC DNA]</scope>
    <source>
        <strain evidence="2">CBMB127</strain>
    </source>
</reference>
<organism evidence="1 2">
    <name type="scientific">Methylophilus rhizosphaerae</name>
    <dbReference type="NCBI Taxonomy" id="492660"/>
    <lineage>
        <taxon>Bacteria</taxon>
        <taxon>Pseudomonadati</taxon>
        <taxon>Pseudomonadota</taxon>
        <taxon>Betaproteobacteria</taxon>
        <taxon>Nitrosomonadales</taxon>
        <taxon>Methylophilaceae</taxon>
        <taxon>Methylophilus</taxon>
    </lineage>
</organism>
<protein>
    <submittedName>
        <fullName evidence="1">Uncharacterized protein</fullName>
    </submittedName>
</protein>
<evidence type="ECO:0000313" key="1">
    <source>
        <dbReference type="EMBL" id="SDK53638.1"/>
    </source>
</evidence>
<sequence>MHKVFISGSISIDNLDAKVIERIGNIVESNYQVLIGDAGGVDSAIQKHLLSRQTNNVVVYCAGEEPRNNLGNWIVERISTFAKPGSRAFFTSKDLKMAEVCDYGLMIWDTKSTGTLANILELLKQSKYSLVFINKKKTFKAIKNVEDFQNLLEIMSESSLKKAEEKLKLNIEIDRLKFVQSEMF</sequence>
<dbReference type="EMBL" id="FNFX01000003">
    <property type="protein sequence ID" value="SDK53638.1"/>
    <property type="molecule type" value="Genomic_DNA"/>
</dbReference>
<dbReference type="OrthoDB" id="9788479at2"/>
<evidence type="ECO:0000313" key="2">
    <source>
        <dbReference type="Proteomes" id="UP000198629"/>
    </source>
</evidence>
<gene>
    <name evidence="1" type="ORF">SAMN05192566_1566</name>
</gene>
<dbReference type="STRING" id="492660.SAMN05192566_1566"/>
<dbReference type="Proteomes" id="UP000198629">
    <property type="component" value="Unassembled WGS sequence"/>
</dbReference>
<dbReference type="Gene3D" id="3.40.50.450">
    <property type="match status" value="1"/>
</dbReference>
<accession>A0A1G9CPV3</accession>
<dbReference type="RefSeq" id="WP_091471593.1">
    <property type="nucleotide sequence ID" value="NZ_FNFX01000003.1"/>
</dbReference>
<dbReference type="AlphaFoldDB" id="A0A1G9CPV3"/>